<dbReference type="EMBL" id="WTFN01000151">
    <property type="protein sequence ID" value="MWK60092.1"/>
    <property type="molecule type" value="Genomic_DNA"/>
</dbReference>
<proteinExistence type="predicted"/>
<dbReference type="RefSeq" id="WP_160483294.1">
    <property type="nucleotide sequence ID" value="NZ_WTFN01000151.1"/>
</dbReference>
<dbReference type="InterPro" id="IPR008475">
    <property type="entry name" value="PLipase_C_C"/>
</dbReference>
<evidence type="ECO:0000313" key="3">
    <source>
        <dbReference type="Proteomes" id="UP000461288"/>
    </source>
</evidence>
<dbReference type="GO" id="GO:0016042">
    <property type="term" value="P:lipid catabolic process"/>
    <property type="evidence" value="ECO:0007669"/>
    <property type="project" value="InterPro"/>
</dbReference>
<evidence type="ECO:0000313" key="2">
    <source>
        <dbReference type="EMBL" id="MWK60092.1"/>
    </source>
</evidence>
<protein>
    <submittedName>
        <fullName evidence="2">DUF756 domain-containing protein</fullName>
    </submittedName>
</protein>
<gene>
    <name evidence="2" type="ORF">GO594_29275</name>
</gene>
<name>A0A7X3HDQ8_9GAMM</name>
<sequence>MLQVYELDSDRAPKRYAVATHRRLHDRFIGGSSGGYLLKVHAPNSFLRVFSYNPQRRSCRSQCGKGRAISACLSKPRFTVHRCRLITPLMYWFRSRRS</sequence>
<reference evidence="2 3" key="1">
    <citation type="submission" date="2019-12" db="EMBL/GenBank/DDBJ databases">
        <title>Draft genome sequence of Pseudomonas otitidis recovered from a chicken carcass.</title>
        <authorList>
            <person name="Vieira T.R."/>
            <person name="Oliviera E.F.C."/>
            <person name="Silva N.M.V."/>
            <person name="Sambrano G.E."/>
            <person name="Cibulski S.P."/>
            <person name="Cardoso M.R.I."/>
        </authorList>
    </citation>
    <scope>NUCLEOTIDE SEQUENCE [LARGE SCALE GENOMIC DNA]</scope>
    <source>
        <strain evidence="2 3">25_K</strain>
    </source>
</reference>
<dbReference type="Pfam" id="PF05506">
    <property type="entry name" value="PLipase_C_C"/>
    <property type="match status" value="1"/>
</dbReference>
<dbReference type="Proteomes" id="UP000461288">
    <property type="component" value="Unassembled WGS sequence"/>
</dbReference>
<dbReference type="GO" id="GO:0004629">
    <property type="term" value="F:phospholipase C activity"/>
    <property type="evidence" value="ECO:0007669"/>
    <property type="project" value="InterPro"/>
</dbReference>
<dbReference type="AlphaFoldDB" id="A0A7X3HDQ8"/>
<organism evidence="2 3">
    <name type="scientific">Metapseudomonas otitidis</name>
    <dbReference type="NCBI Taxonomy" id="319939"/>
    <lineage>
        <taxon>Bacteria</taxon>
        <taxon>Pseudomonadati</taxon>
        <taxon>Pseudomonadota</taxon>
        <taxon>Gammaproteobacteria</taxon>
        <taxon>Pseudomonadales</taxon>
        <taxon>Pseudomonadaceae</taxon>
        <taxon>Metapseudomonas</taxon>
    </lineage>
</organism>
<feature type="domain" description="Bacterial phospholipase C C-terminal" evidence="1">
    <location>
        <begin position="2"/>
        <end position="50"/>
    </location>
</feature>
<comment type="caution">
    <text evidence="2">The sequence shown here is derived from an EMBL/GenBank/DDBJ whole genome shotgun (WGS) entry which is preliminary data.</text>
</comment>
<accession>A0A7X3HDQ8</accession>
<evidence type="ECO:0000259" key="1">
    <source>
        <dbReference type="Pfam" id="PF05506"/>
    </source>
</evidence>